<evidence type="ECO:0000313" key="1">
    <source>
        <dbReference type="EMBL" id="SVE44578.1"/>
    </source>
</evidence>
<dbReference type="InterPro" id="IPR040442">
    <property type="entry name" value="Pyrv_kinase-like_dom_sf"/>
</dbReference>
<accession>A0A383DL56</accession>
<feature type="non-terminal residue" evidence="1">
    <location>
        <position position="223"/>
    </location>
</feature>
<reference evidence="1" key="1">
    <citation type="submission" date="2018-05" db="EMBL/GenBank/DDBJ databases">
        <authorList>
            <person name="Lanie J.A."/>
            <person name="Ng W.-L."/>
            <person name="Kazmierczak K.M."/>
            <person name="Andrzejewski T.M."/>
            <person name="Davidsen T.M."/>
            <person name="Wayne K.J."/>
            <person name="Tettelin H."/>
            <person name="Glass J.I."/>
            <person name="Rusch D."/>
            <person name="Podicherti R."/>
            <person name="Tsui H.-C.T."/>
            <person name="Winkler M.E."/>
        </authorList>
    </citation>
    <scope>NUCLEOTIDE SEQUENCE</scope>
</reference>
<protein>
    <submittedName>
        <fullName evidence="1">Uncharacterized protein</fullName>
    </submittedName>
</protein>
<dbReference type="Gene3D" id="3.20.20.60">
    <property type="entry name" value="Phosphoenolpyruvate-binding domains"/>
    <property type="match status" value="1"/>
</dbReference>
<proteinExistence type="predicted"/>
<gene>
    <name evidence="1" type="ORF">METZ01_LOCUS497432</name>
</gene>
<name>A0A383DL56_9ZZZZ</name>
<sequence>MNYLEKTMISILKELRDEYGVFEIKAEFESEGSRMEEMMRLKDITSYVNLPIILKIGGVEAVTDVYNGLAIGIKGCIAPMAETKYALSKFTDLIDNYVAKDNAEDIDFAVNIETITACNNFDDMLTLTNIANLSGITVGRVDLVGSMGLNRSSINTSEDVKSLCKSVFSKSKSYGFKTAMGGGIGVDAFPIINEMNSDGLIDKYETRKVVFPAESVSYGEKSI</sequence>
<dbReference type="InterPro" id="IPR015813">
    <property type="entry name" value="Pyrv/PenolPyrv_kinase-like_dom"/>
</dbReference>
<dbReference type="EMBL" id="UINC01217811">
    <property type="protein sequence ID" value="SVE44578.1"/>
    <property type="molecule type" value="Genomic_DNA"/>
</dbReference>
<dbReference type="AlphaFoldDB" id="A0A383DL56"/>
<organism evidence="1">
    <name type="scientific">marine metagenome</name>
    <dbReference type="NCBI Taxonomy" id="408172"/>
    <lineage>
        <taxon>unclassified sequences</taxon>
        <taxon>metagenomes</taxon>
        <taxon>ecological metagenomes</taxon>
    </lineage>
</organism>
<dbReference type="GO" id="GO:0003824">
    <property type="term" value="F:catalytic activity"/>
    <property type="evidence" value="ECO:0007669"/>
    <property type="project" value="InterPro"/>
</dbReference>
<dbReference type="SUPFAM" id="SSF51621">
    <property type="entry name" value="Phosphoenolpyruvate/pyruvate domain"/>
    <property type="match status" value="1"/>
</dbReference>